<feature type="DNA-binding region" description="OmpR/PhoB-type" evidence="7">
    <location>
        <begin position="125"/>
        <end position="223"/>
    </location>
</feature>
<reference evidence="10" key="1">
    <citation type="submission" date="2020-09" db="EMBL/GenBank/DDBJ databases">
        <title>A novel bacterium of genus Paenibacillus, isolated from South China Sea.</title>
        <authorList>
            <person name="Huang H."/>
            <person name="Mo K."/>
            <person name="Hu Y."/>
        </authorList>
    </citation>
    <scope>NUCLEOTIDE SEQUENCE</scope>
    <source>
        <strain evidence="10">IB182363</strain>
    </source>
</reference>
<evidence type="ECO:0000256" key="3">
    <source>
        <dbReference type="ARBA" id="ARBA00023015"/>
    </source>
</evidence>
<comment type="caution">
    <text evidence="10">The sequence shown here is derived from an EMBL/GenBank/DDBJ whole genome shotgun (WGS) entry which is preliminary data.</text>
</comment>
<dbReference type="GO" id="GO:0000156">
    <property type="term" value="F:phosphorelay response regulator activity"/>
    <property type="evidence" value="ECO:0007669"/>
    <property type="project" value="TreeGrafter"/>
</dbReference>
<dbReference type="PANTHER" id="PTHR48111:SF22">
    <property type="entry name" value="REGULATOR OF RPOS"/>
    <property type="match status" value="1"/>
</dbReference>
<keyword evidence="2" id="KW-0902">Two-component regulatory system</keyword>
<keyword evidence="3" id="KW-0805">Transcription regulation</keyword>
<organism evidence="10 11">
    <name type="scientific">Paenibacillus oceani</name>
    <dbReference type="NCBI Taxonomy" id="2772510"/>
    <lineage>
        <taxon>Bacteria</taxon>
        <taxon>Bacillati</taxon>
        <taxon>Bacillota</taxon>
        <taxon>Bacilli</taxon>
        <taxon>Bacillales</taxon>
        <taxon>Paenibacillaceae</taxon>
        <taxon>Paenibacillus</taxon>
    </lineage>
</organism>
<dbReference type="Gene3D" id="3.40.50.2300">
    <property type="match status" value="1"/>
</dbReference>
<feature type="modified residue" description="4-aspartylphosphate" evidence="6">
    <location>
        <position position="51"/>
    </location>
</feature>
<gene>
    <name evidence="10" type="ORF">IDH45_08235</name>
</gene>
<evidence type="ECO:0000259" key="9">
    <source>
        <dbReference type="PROSITE" id="PS51755"/>
    </source>
</evidence>
<evidence type="ECO:0000256" key="1">
    <source>
        <dbReference type="ARBA" id="ARBA00022553"/>
    </source>
</evidence>
<evidence type="ECO:0000256" key="7">
    <source>
        <dbReference type="PROSITE-ProRule" id="PRU01091"/>
    </source>
</evidence>
<name>A0A927C921_9BACL</name>
<dbReference type="Pfam" id="PF00072">
    <property type="entry name" value="Response_reg"/>
    <property type="match status" value="1"/>
</dbReference>
<feature type="domain" description="OmpR/PhoB-type" evidence="9">
    <location>
        <begin position="125"/>
        <end position="223"/>
    </location>
</feature>
<keyword evidence="11" id="KW-1185">Reference proteome</keyword>
<sequence>MRVLVVEDEPSLQKVIQDVFESESFQTDCAATGDDGYFLAEQAIYDLIVLDIMLPGMSGIDIVKKLRERSIMTPIILLTAKDSLEDRVAGLDAGADDYLVKPFAVSELLARTRAVLRRQGTIHADGLLVCGPIRLVPALRDAFTGEQALKLTTKEYDLLEFFMCNKEQILTREQILHRIWGFDSDTASSAVDVYVHLLRKKLAACGVESLLQTIRGAGYMFKGEQHVP</sequence>
<dbReference type="Gene3D" id="6.10.250.690">
    <property type="match status" value="1"/>
</dbReference>
<dbReference type="EMBL" id="JACXJA010000007">
    <property type="protein sequence ID" value="MBD2861966.1"/>
    <property type="molecule type" value="Genomic_DNA"/>
</dbReference>
<dbReference type="PROSITE" id="PS51755">
    <property type="entry name" value="OMPR_PHOB"/>
    <property type="match status" value="1"/>
</dbReference>
<dbReference type="AlphaFoldDB" id="A0A927C921"/>
<dbReference type="Pfam" id="PF00486">
    <property type="entry name" value="Trans_reg_C"/>
    <property type="match status" value="1"/>
</dbReference>
<dbReference type="InterPro" id="IPR001867">
    <property type="entry name" value="OmpR/PhoB-type_DNA-bd"/>
</dbReference>
<dbReference type="GO" id="GO:0032993">
    <property type="term" value="C:protein-DNA complex"/>
    <property type="evidence" value="ECO:0007669"/>
    <property type="project" value="TreeGrafter"/>
</dbReference>
<dbReference type="SMART" id="SM00862">
    <property type="entry name" value="Trans_reg_C"/>
    <property type="match status" value="1"/>
</dbReference>
<dbReference type="GO" id="GO:0005829">
    <property type="term" value="C:cytosol"/>
    <property type="evidence" value="ECO:0007669"/>
    <property type="project" value="TreeGrafter"/>
</dbReference>
<evidence type="ECO:0000313" key="11">
    <source>
        <dbReference type="Proteomes" id="UP000639396"/>
    </source>
</evidence>
<dbReference type="RefSeq" id="WP_190926412.1">
    <property type="nucleotide sequence ID" value="NZ_JACXJA010000007.1"/>
</dbReference>
<dbReference type="InterPro" id="IPR001789">
    <property type="entry name" value="Sig_transdc_resp-reg_receiver"/>
</dbReference>
<evidence type="ECO:0000256" key="2">
    <source>
        <dbReference type="ARBA" id="ARBA00023012"/>
    </source>
</evidence>
<evidence type="ECO:0000259" key="8">
    <source>
        <dbReference type="PROSITE" id="PS50110"/>
    </source>
</evidence>
<dbReference type="PANTHER" id="PTHR48111">
    <property type="entry name" value="REGULATOR OF RPOS"/>
    <property type="match status" value="1"/>
</dbReference>
<evidence type="ECO:0000256" key="4">
    <source>
        <dbReference type="ARBA" id="ARBA00023125"/>
    </source>
</evidence>
<feature type="domain" description="Response regulatory" evidence="8">
    <location>
        <begin position="2"/>
        <end position="116"/>
    </location>
</feature>
<dbReference type="InterPro" id="IPR039420">
    <property type="entry name" value="WalR-like"/>
</dbReference>
<evidence type="ECO:0000256" key="5">
    <source>
        <dbReference type="ARBA" id="ARBA00023163"/>
    </source>
</evidence>
<dbReference type="Gene3D" id="1.10.10.10">
    <property type="entry name" value="Winged helix-like DNA-binding domain superfamily/Winged helix DNA-binding domain"/>
    <property type="match status" value="1"/>
</dbReference>
<dbReference type="SUPFAM" id="SSF52172">
    <property type="entry name" value="CheY-like"/>
    <property type="match status" value="1"/>
</dbReference>
<evidence type="ECO:0000256" key="6">
    <source>
        <dbReference type="PROSITE-ProRule" id="PRU00169"/>
    </source>
</evidence>
<dbReference type="InterPro" id="IPR011006">
    <property type="entry name" value="CheY-like_superfamily"/>
</dbReference>
<dbReference type="InterPro" id="IPR036388">
    <property type="entry name" value="WH-like_DNA-bd_sf"/>
</dbReference>
<evidence type="ECO:0000313" key="10">
    <source>
        <dbReference type="EMBL" id="MBD2861966.1"/>
    </source>
</evidence>
<dbReference type="PROSITE" id="PS50110">
    <property type="entry name" value="RESPONSE_REGULATORY"/>
    <property type="match status" value="1"/>
</dbReference>
<accession>A0A927C921</accession>
<keyword evidence="1 6" id="KW-0597">Phosphoprotein</keyword>
<dbReference type="Proteomes" id="UP000639396">
    <property type="component" value="Unassembled WGS sequence"/>
</dbReference>
<keyword evidence="4 7" id="KW-0238">DNA-binding</keyword>
<protein>
    <submittedName>
        <fullName evidence="10">Response regulator transcription factor</fullName>
    </submittedName>
</protein>
<dbReference type="InterPro" id="IPR016032">
    <property type="entry name" value="Sig_transdc_resp-reg_C-effctor"/>
</dbReference>
<proteinExistence type="predicted"/>
<dbReference type="GO" id="GO:0000976">
    <property type="term" value="F:transcription cis-regulatory region binding"/>
    <property type="evidence" value="ECO:0007669"/>
    <property type="project" value="TreeGrafter"/>
</dbReference>
<dbReference type="SUPFAM" id="SSF46894">
    <property type="entry name" value="C-terminal effector domain of the bipartite response regulators"/>
    <property type="match status" value="1"/>
</dbReference>
<dbReference type="CDD" id="cd00383">
    <property type="entry name" value="trans_reg_C"/>
    <property type="match status" value="1"/>
</dbReference>
<dbReference type="SMART" id="SM00448">
    <property type="entry name" value="REC"/>
    <property type="match status" value="1"/>
</dbReference>
<dbReference type="FunFam" id="3.40.50.2300:FF:000001">
    <property type="entry name" value="DNA-binding response regulator PhoB"/>
    <property type="match status" value="1"/>
</dbReference>
<keyword evidence="5" id="KW-0804">Transcription</keyword>
<dbReference type="GO" id="GO:0006355">
    <property type="term" value="P:regulation of DNA-templated transcription"/>
    <property type="evidence" value="ECO:0007669"/>
    <property type="project" value="InterPro"/>
</dbReference>